<evidence type="ECO:0000256" key="7">
    <source>
        <dbReference type="ARBA" id="ARBA00022605"/>
    </source>
</evidence>
<evidence type="ECO:0000313" key="12">
    <source>
        <dbReference type="EMBL" id="MFD0966881.1"/>
    </source>
</evidence>
<comment type="pathway">
    <text evidence="3 10">Amino-acid biosynthesis; L-leucine biosynthesis; L-leucine from 3-methyl-2-oxobutanoate: step 2/4.</text>
</comment>
<evidence type="ECO:0000256" key="10">
    <source>
        <dbReference type="HAMAP-Rule" id="MF_01031"/>
    </source>
</evidence>
<sequence length="200" mass="23013">MIGFKQISGRVVPLDVANVDTDAIIPKQFLQSITRVGFGKHLFHEWRYLDAEGTKPNPEFVLNFPQYQGAKILLTRKNFGCGSSREHAPWALADYGFKAMIAPSFADIFYNNSLNNHMLPICLSEEQVDEIFHWVWHHQEKEIHVNLEAQTVTTGKKVYDFELDPFRRHCLLNGLDSIGLTLQHEDKIAAYENNIPKFLK</sequence>
<keyword evidence="9 10" id="KW-0100">Branched-chain amino acid biosynthesis</keyword>
<dbReference type="EMBL" id="JBHTJN010000026">
    <property type="protein sequence ID" value="MFD0966881.1"/>
    <property type="molecule type" value="Genomic_DNA"/>
</dbReference>
<dbReference type="Proteomes" id="UP001596996">
    <property type="component" value="Unassembled WGS sequence"/>
</dbReference>
<dbReference type="Pfam" id="PF00694">
    <property type="entry name" value="Aconitase_C"/>
    <property type="match status" value="1"/>
</dbReference>
<evidence type="ECO:0000256" key="5">
    <source>
        <dbReference type="ARBA" id="ARBA00011271"/>
    </source>
</evidence>
<dbReference type="InterPro" id="IPR033940">
    <property type="entry name" value="IPMI_Swivel"/>
</dbReference>
<evidence type="ECO:0000256" key="4">
    <source>
        <dbReference type="ARBA" id="ARBA00009845"/>
    </source>
</evidence>
<dbReference type="Gene3D" id="3.20.19.10">
    <property type="entry name" value="Aconitase, domain 4"/>
    <property type="match status" value="1"/>
</dbReference>
<dbReference type="InterPro" id="IPR000573">
    <property type="entry name" value="AconitaseA/IPMdHydase_ssu_swvl"/>
</dbReference>
<dbReference type="EC" id="4.2.1.33" evidence="10"/>
<dbReference type="NCBIfam" id="TIGR00171">
    <property type="entry name" value="leuD"/>
    <property type="match status" value="1"/>
</dbReference>
<keyword evidence="13" id="KW-1185">Reference proteome</keyword>
<dbReference type="GO" id="GO:0003861">
    <property type="term" value="F:3-isopropylmalate dehydratase activity"/>
    <property type="evidence" value="ECO:0007669"/>
    <property type="project" value="UniProtKB-EC"/>
</dbReference>
<comment type="similarity">
    <text evidence="4 10">Belongs to the LeuD family. LeuD type 1 subfamily.</text>
</comment>
<dbReference type="InterPro" id="IPR050075">
    <property type="entry name" value="LeuD"/>
</dbReference>
<evidence type="ECO:0000256" key="9">
    <source>
        <dbReference type="ARBA" id="ARBA00023304"/>
    </source>
</evidence>
<evidence type="ECO:0000256" key="8">
    <source>
        <dbReference type="ARBA" id="ARBA00023239"/>
    </source>
</evidence>
<dbReference type="SUPFAM" id="SSF52016">
    <property type="entry name" value="LeuD/IlvD-like"/>
    <property type="match status" value="1"/>
</dbReference>
<evidence type="ECO:0000256" key="6">
    <source>
        <dbReference type="ARBA" id="ARBA00022430"/>
    </source>
</evidence>
<evidence type="ECO:0000313" key="13">
    <source>
        <dbReference type="Proteomes" id="UP001596996"/>
    </source>
</evidence>
<keyword evidence="8 10" id="KW-0456">Lyase</keyword>
<evidence type="ECO:0000256" key="1">
    <source>
        <dbReference type="ARBA" id="ARBA00000491"/>
    </source>
</evidence>
<gene>
    <name evidence="10 12" type="primary">leuD</name>
    <name evidence="12" type="ORF">ACFQ02_08560</name>
</gene>
<dbReference type="HAMAP" id="MF_01031">
    <property type="entry name" value="LeuD_type1"/>
    <property type="match status" value="1"/>
</dbReference>
<dbReference type="RefSeq" id="WP_380821800.1">
    <property type="nucleotide sequence ID" value="NZ_JBHTJN010000026.1"/>
</dbReference>
<evidence type="ECO:0000259" key="11">
    <source>
        <dbReference type="Pfam" id="PF00694"/>
    </source>
</evidence>
<evidence type="ECO:0000256" key="2">
    <source>
        <dbReference type="ARBA" id="ARBA00002695"/>
    </source>
</evidence>
<comment type="subunit">
    <text evidence="5 10">Heterodimer of LeuC and LeuD.</text>
</comment>
<dbReference type="PANTHER" id="PTHR43345:SF5">
    <property type="entry name" value="3-ISOPROPYLMALATE DEHYDRATASE SMALL SUBUNIT"/>
    <property type="match status" value="1"/>
</dbReference>
<keyword evidence="6 10" id="KW-0432">Leucine biosynthesis</keyword>
<dbReference type="NCBIfam" id="NF002458">
    <property type="entry name" value="PRK01641.1"/>
    <property type="match status" value="1"/>
</dbReference>
<dbReference type="InterPro" id="IPR015928">
    <property type="entry name" value="Aconitase/3IPM_dehydase_swvl"/>
</dbReference>
<protein>
    <recommendedName>
        <fullName evidence="10">3-isopropylmalate dehydratase small subunit</fullName>
        <ecNumber evidence="10">4.2.1.33</ecNumber>
    </recommendedName>
    <alternativeName>
        <fullName evidence="10">Alpha-IPM isomerase</fullName>
        <shortName evidence="10">IPMI</shortName>
    </alternativeName>
    <alternativeName>
        <fullName evidence="10">Isopropylmalate isomerase</fullName>
    </alternativeName>
</protein>
<comment type="function">
    <text evidence="2 10">Catalyzes the isomerization between 2-isopropylmalate and 3-isopropylmalate, via the formation of 2-isopropylmaleate.</text>
</comment>
<dbReference type="PANTHER" id="PTHR43345">
    <property type="entry name" value="3-ISOPROPYLMALATE DEHYDRATASE SMALL SUBUNIT 2-RELATED-RELATED"/>
    <property type="match status" value="1"/>
</dbReference>
<comment type="caution">
    <text evidence="12">The sequence shown here is derived from an EMBL/GenBank/DDBJ whole genome shotgun (WGS) entry which is preliminary data.</text>
</comment>
<dbReference type="InterPro" id="IPR004431">
    <property type="entry name" value="3-IsopropMal_deHydase_ssu"/>
</dbReference>
<accession>A0ABW3IB17</accession>
<organism evidence="12 13">
    <name type="scientific">Seminibacterium arietis</name>
    <dbReference type="NCBI Taxonomy" id="1173502"/>
    <lineage>
        <taxon>Bacteria</taxon>
        <taxon>Pseudomonadati</taxon>
        <taxon>Pseudomonadota</taxon>
        <taxon>Gammaproteobacteria</taxon>
        <taxon>Pasteurellales</taxon>
        <taxon>Pasteurellaceae</taxon>
        <taxon>Seminibacterium</taxon>
    </lineage>
</organism>
<evidence type="ECO:0000256" key="3">
    <source>
        <dbReference type="ARBA" id="ARBA00004729"/>
    </source>
</evidence>
<dbReference type="CDD" id="cd01577">
    <property type="entry name" value="IPMI_Swivel"/>
    <property type="match status" value="1"/>
</dbReference>
<comment type="catalytic activity">
    <reaction evidence="1 10">
        <text>(2R,3S)-3-isopropylmalate = (2S)-2-isopropylmalate</text>
        <dbReference type="Rhea" id="RHEA:32287"/>
        <dbReference type="ChEBI" id="CHEBI:1178"/>
        <dbReference type="ChEBI" id="CHEBI:35121"/>
        <dbReference type="EC" id="4.2.1.33"/>
    </reaction>
</comment>
<keyword evidence="7 10" id="KW-0028">Amino-acid biosynthesis</keyword>
<reference evidence="13" key="1">
    <citation type="journal article" date="2019" name="Int. J. Syst. Evol. Microbiol.">
        <title>The Global Catalogue of Microorganisms (GCM) 10K type strain sequencing project: providing services to taxonomists for standard genome sequencing and annotation.</title>
        <authorList>
            <consortium name="The Broad Institute Genomics Platform"/>
            <consortium name="The Broad Institute Genome Sequencing Center for Infectious Disease"/>
            <person name="Wu L."/>
            <person name="Ma J."/>
        </authorList>
    </citation>
    <scope>NUCLEOTIDE SEQUENCE [LARGE SCALE GENOMIC DNA]</scope>
    <source>
        <strain evidence="13">CCUG 61707</strain>
    </source>
</reference>
<proteinExistence type="inferred from homology"/>
<feature type="domain" description="Aconitase A/isopropylmalate dehydratase small subunit swivel" evidence="11">
    <location>
        <begin position="3"/>
        <end position="125"/>
    </location>
</feature>
<name>A0ABW3IB17_9PAST</name>